<dbReference type="Proteomes" id="UP000285744">
    <property type="component" value="Unassembled WGS sequence"/>
</dbReference>
<dbReference type="EMBL" id="CP108084">
    <property type="protein sequence ID" value="WUP51926.1"/>
    <property type="molecule type" value="Genomic_DNA"/>
</dbReference>
<reference evidence="12 14" key="1">
    <citation type="journal article" date="2018" name="Int. J. Syst. Evol. Microbiol.">
        <title>Micromonospora globbae sp. nov., an endophytic actinomycete isolated from roots of Globba winitii C. H. Wright.</title>
        <authorList>
            <person name="Kuncharoen N."/>
            <person name="Pittayakhajonwut P."/>
            <person name="Tanasupawat S."/>
        </authorList>
    </citation>
    <scope>NUCLEOTIDE SEQUENCE [LARGE SCALE GENOMIC DNA]</scope>
    <source>
        <strain evidence="12 14">WPS1-2</strain>
    </source>
</reference>
<organism evidence="12 14">
    <name type="scientific">Micromonospora globbae</name>
    <dbReference type="NCBI Taxonomy" id="1894969"/>
    <lineage>
        <taxon>Bacteria</taxon>
        <taxon>Bacillati</taxon>
        <taxon>Actinomycetota</taxon>
        <taxon>Actinomycetes</taxon>
        <taxon>Micromonosporales</taxon>
        <taxon>Micromonosporaceae</taxon>
        <taxon>Micromonospora</taxon>
    </lineage>
</organism>
<feature type="compositionally biased region" description="Polar residues" evidence="9">
    <location>
        <begin position="427"/>
        <end position="440"/>
    </location>
</feature>
<gene>
    <name evidence="12" type="ORF">D7I43_20540</name>
    <name evidence="13" type="ORF">OG994_10590</name>
</gene>
<dbReference type="EMBL" id="RAQQ01000015">
    <property type="protein sequence ID" value="RKF25462.1"/>
    <property type="molecule type" value="Genomic_DNA"/>
</dbReference>
<evidence type="ECO:0000256" key="1">
    <source>
        <dbReference type="ARBA" id="ARBA00000123"/>
    </source>
</evidence>
<protein>
    <recommendedName>
        <fullName evidence="3">Xaa-Pro dipeptidyl-peptidase</fullName>
        <ecNumber evidence="3">3.4.14.11</ecNumber>
    </recommendedName>
    <alternativeName>
        <fullName evidence="8">X-prolyl-dipeptidyl aminopeptidase</fullName>
    </alternativeName>
</protein>
<dbReference type="NCBIfam" id="NF003780">
    <property type="entry name" value="PRK05371.1-1"/>
    <property type="match status" value="1"/>
</dbReference>
<dbReference type="Gene3D" id="3.40.50.1820">
    <property type="entry name" value="alpha/beta hydrolase"/>
    <property type="match status" value="2"/>
</dbReference>
<evidence type="ECO:0000256" key="2">
    <source>
        <dbReference type="ARBA" id="ARBA00010819"/>
    </source>
</evidence>
<dbReference type="SUPFAM" id="SSF49785">
    <property type="entry name" value="Galactose-binding domain-like"/>
    <property type="match status" value="1"/>
</dbReference>
<feature type="region of interest" description="Disordered" evidence="9">
    <location>
        <begin position="410"/>
        <end position="448"/>
    </location>
</feature>
<dbReference type="GO" id="GO:0008236">
    <property type="term" value="F:serine-type peptidase activity"/>
    <property type="evidence" value="ECO:0007669"/>
    <property type="project" value="UniProtKB-KW"/>
</dbReference>
<keyword evidence="10" id="KW-0732">Signal</keyword>
<evidence type="ECO:0000256" key="8">
    <source>
        <dbReference type="ARBA" id="ARBA00030045"/>
    </source>
</evidence>
<dbReference type="InterPro" id="IPR008252">
    <property type="entry name" value="Pept_S15_Xpro"/>
</dbReference>
<evidence type="ECO:0000256" key="4">
    <source>
        <dbReference type="ARBA" id="ARBA00022438"/>
    </source>
</evidence>
<feature type="signal peptide" evidence="10">
    <location>
        <begin position="1"/>
        <end position="26"/>
    </location>
</feature>
<dbReference type="OrthoDB" id="5240615at2"/>
<evidence type="ECO:0000256" key="7">
    <source>
        <dbReference type="ARBA" id="ARBA00022825"/>
    </source>
</evidence>
<dbReference type="InterPro" id="IPR006311">
    <property type="entry name" value="TAT_signal"/>
</dbReference>
<evidence type="ECO:0000256" key="10">
    <source>
        <dbReference type="SAM" id="SignalP"/>
    </source>
</evidence>
<dbReference type="GO" id="GO:0008239">
    <property type="term" value="F:dipeptidyl-peptidase activity"/>
    <property type="evidence" value="ECO:0007669"/>
    <property type="project" value="UniProtKB-EC"/>
</dbReference>
<accession>A0A420EXK5</accession>
<evidence type="ECO:0000313" key="13">
    <source>
        <dbReference type="EMBL" id="WUP51926.1"/>
    </source>
</evidence>
<dbReference type="GO" id="GO:0004177">
    <property type="term" value="F:aminopeptidase activity"/>
    <property type="evidence" value="ECO:0007669"/>
    <property type="project" value="UniProtKB-KW"/>
</dbReference>
<evidence type="ECO:0000256" key="9">
    <source>
        <dbReference type="SAM" id="MobiDB-lite"/>
    </source>
</evidence>
<dbReference type="Pfam" id="PF02129">
    <property type="entry name" value="Peptidase_S15"/>
    <property type="match status" value="1"/>
</dbReference>
<keyword evidence="15" id="KW-1185">Reference proteome</keyword>
<dbReference type="InterPro" id="IPR013736">
    <property type="entry name" value="Xaa-Pro_dipept_C"/>
</dbReference>
<dbReference type="EC" id="3.4.14.11" evidence="3"/>
<proteinExistence type="inferred from homology"/>
<evidence type="ECO:0000313" key="15">
    <source>
        <dbReference type="Proteomes" id="UP001432190"/>
    </source>
</evidence>
<dbReference type="Proteomes" id="UP001432190">
    <property type="component" value="Chromosome"/>
</dbReference>
<dbReference type="PROSITE" id="PS51318">
    <property type="entry name" value="TAT"/>
    <property type="match status" value="1"/>
</dbReference>
<feature type="domain" description="Xaa-Pro dipeptidyl-peptidase C-terminal" evidence="11">
    <location>
        <begin position="358"/>
        <end position="622"/>
    </location>
</feature>
<evidence type="ECO:0000256" key="3">
    <source>
        <dbReference type="ARBA" id="ARBA00012463"/>
    </source>
</evidence>
<evidence type="ECO:0000256" key="6">
    <source>
        <dbReference type="ARBA" id="ARBA00022801"/>
    </source>
</evidence>
<keyword evidence="5" id="KW-0645">Protease</keyword>
<keyword evidence="7" id="KW-0720">Serine protease</keyword>
<evidence type="ECO:0000259" key="11">
    <source>
        <dbReference type="SMART" id="SM00939"/>
    </source>
</evidence>
<dbReference type="GO" id="GO:0006508">
    <property type="term" value="P:proteolysis"/>
    <property type="evidence" value="ECO:0007669"/>
    <property type="project" value="UniProtKB-KW"/>
</dbReference>
<comment type="similarity">
    <text evidence="2">Belongs to the peptidase S15 family.</text>
</comment>
<evidence type="ECO:0000313" key="12">
    <source>
        <dbReference type="EMBL" id="RKF25462.1"/>
    </source>
</evidence>
<sequence length="637" mass="69364">MRTRRSWWRASVVVMLTAAVGLPAAAATAKPAAERLGPVVRDGVTQPVFGYADAIRERVFVTSDVDTDGDGARDVVAMDIIRPKASDEGLRVPVVMDASPYYSTVCRGNESECKEDVDGDGLNDKWPLFYDNYFVPRGYAVVLLDMIGTNHSTGCPVTGGYADNISAPTAIDWLNGRRPGRNAAGEPVVATWHNGRTGMIGKSYDGTLANAAAATGVEGLTTIVPISAISSWYDYSRSNGLVTRANNYSGSLANTVTNPDRRAYCAPVRTQLGVDGDDVTGDYNDFWAERDYVPHADRVRASVFVVHGINDNNVRPDHFSKWWDALAENDVPRKLWLTGTGHVDPFDFRRGEWVDTLHRWFDYWLHGIQNGIMKEPRVDVERAPDVWETHRDWPIPGARPTQVFLRPGAEGEAGGLSVRPNAGKASRTFQDTPTMSQTNAIRHPSDPAANTENRLVFLSQPLKAPLHISGTPVVRIKASVNGEDTSFAGLLVDYGTRPRFSTAGDGIATLTEEDCWGEAATWGGHAEDACYRQTRKTIATDAQELVTKGILDGLNLDSLRVSTPLVPGQKNAVDVPLLPEDYVFEAGHQIGVVLLGSYSGYSSRAKQNRAEITVHFDSSRIELPVVGGRTAAVRAGL</sequence>
<name>A0A420EXK5_9ACTN</name>
<dbReference type="SMART" id="SM00939">
    <property type="entry name" value="PepX_C"/>
    <property type="match status" value="1"/>
</dbReference>
<dbReference type="InterPro" id="IPR005674">
    <property type="entry name" value="CocE/Ser_esterase"/>
</dbReference>
<dbReference type="SUPFAM" id="SSF53474">
    <property type="entry name" value="alpha/beta-Hydrolases"/>
    <property type="match status" value="1"/>
</dbReference>
<evidence type="ECO:0000313" key="14">
    <source>
        <dbReference type="Proteomes" id="UP000285744"/>
    </source>
</evidence>
<feature type="chain" id="PRO_5019009641" description="Xaa-Pro dipeptidyl-peptidase" evidence="10">
    <location>
        <begin position="27"/>
        <end position="637"/>
    </location>
</feature>
<keyword evidence="6" id="KW-0378">Hydrolase</keyword>
<keyword evidence="4" id="KW-0031">Aminopeptidase</keyword>
<dbReference type="InterPro" id="IPR029058">
    <property type="entry name" value="AB_hydrolase_fold"/>
</dbReference>
<dbReference type="Gene3D" id="2.60.120.260">
    <property type="entry name" value="Galactose-binding domain-like"/>
    <property type="match status" value="1"/>
</dbReference>
<evidence type="ECO:0000256" key="5">
    <source>
        <dbReference type="ARBA" id="ARBA00022670"/>
    </source>
</evidence>
<dbReference type="AlphaFoldDB" id="A0A420EXK5"/>
<comment type="catalytic activity">
    <reaction evidence="1">
        <text>Hydrolyzes Xaa-Pro-|- bonds to release unblocked, N-terminal dipeptides from substrates including Ala-Pro-|-p-nitroanilide and (sequentially) Tyr-Pro-|-Phe-Pro-|-Gly-Pro-|-Ile.</text>
        <dbReference type="EC" id="3.4.14.11"/>
    </reaction>
</comment>
<dbReference type="NCBIfam" id="TIGR00976">
    <property type="entry name" value="CocE_NonD"/>
    <property type="match status" value="1"/>
</dbReference>
<dbReference type="Pfam" id="PF08530">
    <property type="entry name" value="PepX_C"/>
    <property type="match status" value="1"/>
</dbReference>
<dbReference type="InterPro" id="IPR008979">
    <property type="entry name" value="Galactose-bd-like_sf"/>
</dbReference>
<dbReference type="InterPro" id="IPR000383">
    <property type="entry name" value="Xaa-Pro-like_dom"/>
</dbReference>
<reference evidence="13" key="2">
    <citation type="submission" date="2022-10" db="EMBL/GenBank/DDBJ databases">
        <title>The complete genomes of actinobacterial strains from the NBC collection.</title>
        <authorList>
            <person name="Joergensen T.S."/>
            <person name="Alvarez Arevalo M."/>
            <person name="Sterndorff E.B."/>
            <person name="Faurdal D."/>
            <person name="Vuksanovic O."/>
            <person name="Mourched A.-S."/>
            <person name="Charusanti P."/>
            <person name="Shaw S."/>
            <person name="Blin K."/>
            <person name="Weber T."/>
        </authorList>
    </citation>
    <scope>NUCLEOTIDE SEQUENCE</scope>
    <source>
        <strain evidence="13">NBC_00256</strain>
    </source>
</reference>
<dbReference type="PRINTS" id="PR00923">
    <property type="entry name" value="LACTOPTASE"/>
</dbReference>
<dbReference type="RefSeq" id="WP_120330170.1">
    <property type="nucleotide sequence ID" value="NZ_CP108084.1"/>
</dbReference>